<evidence type="ECO:0000259" key="1">
    <source>
        <dbReference type="Pfam" id="PF12697"/>
    </source>
</evidence>
<dbReference type="AlphaFoldDB" id="A0A1H1KYC4"/>
<reference evidence="3" key="1">
    <citation type="submission" date="2016-10" db="EMBL/GenBank/DDBJ databases">
        <authorList>
            <person name="Varghese N."/>
            <person name="Submissions S."/>
        </authorList>
    </citation>
    <scope>NUCLEOTIDE SEQUENCE [LARGE SCALE GENOMIC DNA]</scope>
    <source>
        <strain evidence="3">DSM 22620</strain>
    </source>
</reference>
<dbReference type="GO" id="GO:0004806">
    <property type="term" value="F:triacylglycerol lipase activity"/>
    <property type="evidence" value="ECO:0007669"/>
    <property type="project" value="TreeGrafter"/>
</dbReference>
<dbReference type="InterPro" id="IPR050471">
    <property type="entry name" value="AB_hydrolase"/>
</dbReference>
<dbReference type="Pfam" id="PF12697">
    <property type="entry name" value="Abhydrolase_6"/>
    <property type="match status" value="1"/>
</dbReference>
<evidence type="ECO:0000313" key="3">
    <source>
        <dbReference type="Proteomes" id="UP000199480"/>
    </source>
</evidence>
<dbReference type="EMBL" id="LT629759">
    <property type="protein sequence ID" value="SDR67351.1"/>
    <property type="molecule type" value="Genomic_DNA"/>
</dbReference>
<name>A0A1H1KYC4_9ACTN</name>
<evidence type="ECO:0000313" key="2">
    <source>
        <dbReference type="EMBL" id="SDR67351.1"/>
    </source>
</evidence>
<dbReference type="OrthoDB" id="495620at2"/>
<proteinExistence type="predicted"/>
<dbReference type="Gene3D" id="3.40.50.1820">
    <property type="entry name" value="alpha/beta hydrolase"/>
    <property type="match status" value="1"/>
</dbReference>
<dbReference type="PANTHER" id="PTHR43433">
    <property type="entry name" value="HYDROLASE, ALPHA/BETA FOLD FAMILY PROTEIN"/>
    <property type="match status" value="1"/>
</dbReference>
<sequence>MPERPQLHFPSPYLLPTAHLAAARLVPMADGAKIAAFAYVPDSFARAADADLADAAAQMPDPVLMLHGNGEEHGIFGQVIDAVCASGRPVVAVDSRAQGKSTRGTEELTYELMADDALAALATLGFGKAHLLGFSDGAIEALLIARDHPELALSLLSIGANLSPDGVDDSFQMEQAAQSLLAWADFWEKGDGSRRDVDPSLVRPTPQEARTTAELLHMMVVYPQIDPAGLSQITCPTTVMAGEFDEIKREETDLIHVSIPGSRLVIVPGAGHVLPKEAPEDVAREALATIAMA</sequence>
<dbReference type="GeneID" id="78499897"/>
<feature type="domain" description="AB hydrolase-1" evidence="1">
    <location>
        <begin position="63"/>
        <end position="284"/>
    </location>
</feature>
<dbReference type="InterPro" id="IPR000073">
    <property type="entry name" value="AB_hydrolase_1"/>
</dbReference>
<organism evidence="2 3">
    <name type="scientific">Parafannyhessea umbonata</name>
    <dbReference type="NCBI Taxonomy" id="604330"/>
    <lineage>
        <taxon>Bacteria</taxon>
        <taxon>Bacillati</taxon>
        <taxon>Actinomycetota</taxon>
        <taxon>Coriobacteriia</taxon>
        <taxon>Coriobacteriales</taxon>
        <taxon>Atopobiaceae</taxon>
        <taxon>Parafannyhessea</taxon>
    </lineage>
</organism>
<dbReference type="GO" id="GO:0046503">
    <property type="term" value="P:glycerolipid catabolic process"/>
    <property type="evidence" value="ECO:0007669"/>
    <property type="project" value="TreeGrafter"/>
</dbReference>
<dbReference type="InterPro" id="IPR029058">
    <property type="entry name" value="AB_hydrolase_fold"/>
</dbReference>
<accession>A0A1H1KYC4</accession>
<dbReference type="RefSeq" id="WP_090861496.1">
    <property type="nucleotide sequence ID" value="NZ_LT629759.1"/>
</dbReference>
<gene>
    <name evidence="2" type="ORF">SAMN04489857_0522</name>
</gene>
<protein>
    <submittedName>
        <fullName evidence="2">Pimeloyl-ACP methyl ester carboxylesterase</fullName>
    </submittedName>
</protein>
<dbReference type="PANTHER" id="PTHR43433:SF5">
    <property type="entry name" value="AB HYDROLASE-1 DOMAIN-CONTAINING PROTEIN"/>
    <property type="match status" value="1"/>
</dbReference>
<dbReference type="SUPFAM" id="SSF53474">
    <property type="entry name" value="alpha/beta-Hydrolases"/>
    <property type="match status" value="1"/>
</dbReference>
<dbReference type="Proteomes" id="UP000199480">
    <property type="component" value="Chromosome I"/>
</dbReference>